<dbReference type="PANTHER" id="PTHR35335:SF1">
    <property type="entry name" value="UPF0716 PROTEIN FXSA"/>
    <property type="match status" value="1"/>
</dbReference>
<proteinExistence type="predicted"/>
<evidence type="ECO:0000256" key="2">
    <source>
        <dbReference type="SAM" id="Phobius"/>
    </source>
</evidence>
<dbReference type="AlphaFoldDB" id="A0A830FSE6"/>
<feature type="compositionally biased region" description="Acidic residues" evidence="1">
    <location>
        <begin position="173"/>
        <end position="188"/>
    </location>
</feature>
<feature type="transmembrane region" description="Helical" evidence="2">
    <location>
        <begin position="7"/>
        <end position="27"/>
    </location>
</feature>
<organism evidence="3 4">
    <name type="scientific">Haloarcula argentinensis</name>
    <dbReference type="NCBI Taxonomy" id="43776"/>
    <lineage>
        <taxon>Archaea</taxon>
        <taxon>Methanobacteriati</taxon>
        <taxon>Methanobacteriota</taxon>
        <taxon>Stenosarchaea group</taxon>
        <taxon>Halobacteria</taxon>
        <taxon>Halobacteriales</taxon>
        <taxon>Haloarculaceae</taxon>
        <taxon>Haloarcula</taxon>
    </lineage>
</organism>
<feature type="compositionally biased region" description="Gly residues" evidence="1">
    <location>
        <begin position="155"/>
        <end position="168"/>
    </location>
</feature>
<evidence type="ECO:0000256" key="1">
    <source>
        <dbReference type="SAM" id="MobiDB-lite"/>
    </source>
</evidence>
<evidence type="ECO:0000313" key="4">
    <source>
        <dbReference type="Proteomes" id="UP000656367"/>
    </source>
</evidence>
<keyword evidence="2" id="KW-1133">Transmembrane helix</keyword>
<evidence type="ECO:0000313" key="3">
    <source>
        <dbReference type="EMBL" id="GGM32752.1"/>
    </source>
</evidence>
<dbReference type="GO" id="GO:0016020">
    <property type="term" value="C:membrane"/>
    <property type="evidence" value="ECO:0007669"/>
    <property type="project" value="InterPro"/>
</dbReference>
<accession>A0A830FSE6</accession>
<gene>
    <name evidence="3" type="ORF">GCM10009006_12870</name>
</gene>
<keyword evidence="2" id="KW-0812">Transmembrane</keyword>
<dbReference type="InterPro" id="IPR007313">
    <property type="entry name" value="FxsA"/>
</dbReference>
<dbReference type="RefSeq" id="WP_188851886.1">
    <property type="nucleotide sequence ID" value="NZ_BMON01000001.1"/>
</dbReference>
<dbReference type="NCBIfam" id="NF008528">
    <property type="entry name" value="PRK11463.1-2"/>
    <property type="match status" value="1"/>
</dbReference>
<protein>
    <submittedName>
        <fullName evidence="3">Membrane protein FxsA</fullName>
    </submittedName>
</protein>
<reference evidence="3" key="2">
    <citation type="submission" date="2020-09" db="EMBL/GenBank/DDBJ databases">
        <authorList>
            <person name="Sun Q."/>
            <person name="Ohkuma M."/>
        </authorList>
    </citation>
    <scope>NUCLEOTIDE SEQUENCE</scope>
    <source>
        <strain evidence="3">JCM 15759</strain>
    </source>
</reference>
<dbReference type="Pfam" id="PF04186">
    <property type="entry name" value="FxsA"/>
    <property type="match status" value="1"/>
</dbReference>
<reference evidence="3" key="1">
    <citation type="journal article" date="2014" name="Int. J. Syst. Evol. Microbiol.">
        <title>Complete genome sequence of Corynebacterium casei LMG S-19264T (=DSM 44701T), isolated from a smear-ripened cheese.</title>
        <authorList>
            <consortium name="US DOE Joint Genome Institute (JGI-PGF)"/>
            <person name="Walter F."/>
            <person name="Albersmeier A."/>
            <person name="Kalinowski J."/>
            <person name="Ruckert C."/>
        </authorList>
    </citation>
    <scope>NUCLEOTIDE SEQUENCE</scope>
    <source>
        <strain evidence="3">JCM 15759</strain>
    </source>
</reference>
<feature type="region of interest" description="Disordered" evidence="1">
    <location>
        <begin position="140"/>
        <end position="188"/>
    </location>
</feature>
<feature type="transmembrane region" description="Helical" evidence="2">
    <location>
        <begin position="33"/>
        <end position="50"/>
    </location>
</feature>
<dbReference type="OrthoDB" id="136483at2157"/>
<keyword evidence="2" id="KW-0472">Membrane</keyword>
<sequence>MLRAIGLLLLIPLFDIVLLVALATGVLFPVPPLVLIGLVVLTALIGMLLVRAEGRATLRKIQQRLAVGELPTDELIDGGLLIAAGAFFLTPGLVTDFVGLLLAVPFTRYPVRAATRRWVVQPYVDAKTGGFASGQVYIGGFPDDENGPAGPGPTGPEGGPSSGSGSGPGTSFDPDEATDVDFDDSDEN</sequence>
<dbReference type="Proteomes" id="UP000656367">
    <property type="component" value="Unassembled WGS sequence"/>
</dbReference>
<comment type="caution">
    <text evidence="3">The sequence shown here is derived from an EMBL/GenBank/DDBJ whole genome shotgun (WGS) entry which is preliminary data.</text>
</comment>
<dbReference type="PANTHER" id="PTHR35335">
    <property type="entry name" value="UPF0716 PROTEIN FXSA"/>
    <property type="match status" value="1"/>
</dbReference>
<name>A0A830FSE6_HALAR</name>
<dbReference type="EMBL" id="BMON01000001">
    <property type="protein sequence ID" value="GGM32752.1"/>
    <property type="molecule type" value="Genomic_DNA"/>
</dbReference>